<dbReference type="Proteomes" id="UP001327225">
    <property type="component" value="Chromosome"/>
</dbReference>
<proteinExistence type="predicted"/>
<evidence type="ECO:0008006" key="3">
    <source>
        <dbReference type="Google" id="ProtNLM"/>
    </source>
</evidence>
<dbReference type="InterPro" id="IPR014747">
    <property type="entry name" value="Bac_photo_RC_H_C"/>
</dbReference>
<reference evidence="2" key="1">
    <citation type="submission" date="2023-12" db="EMBL/GenBank/DDBJ databases">
        <title>Novel species in genus Nocardioides.</title>
        <authorList>
            <person name="Zhou H."/>
        </authorList>
    </citation>
    <scope>NUCLEOTIDE SEQUENCE [LARGE SCALE GENOMIC DNA]</scope>
    <source>
        <strain evidence="2">HM61</strain>
    </source>
</reference>
<organism evidence="1 2">
    <name type="scientific">Nocardioides bizhenqiangii</name>
    <dbReference type="NCBI Taxonomy" id="3095076"/>
    <lineage>
        <taxon>Bacteria</taxon>
        <taxon>Bacillati</taxon>
        <taxon>Actinomycetota</taxon>
        <taxon>Actinomycetes</taxon>
        <taxon>Propionibacteriales</taxon>
        <taxon>Nocardioidaceae</taxon>
        <taxon>Nocardioides</taxon>
    </lineage>
</organism>
<accession>A0ABZ0ZUR0</accession>
<evidence type="ECO:0000313" key="1">
    <source>
        <dbReference type="EMBL" id="WQQ28040.1"/>
    </source>
</evidence>
<dbReference type="SUPFAM" id="SSF50346">
    <property type="entry name" value="PRC-barrel domain"/>
    <property type="match status" value="1"/>
</dbReference>
<dbReference type="RefSeq" id="WP_322938265.1">
    <property type="nucleotide sequence ID" value="NZ_CP141059.1"/>
</dbReference>
<dbReference type="Gene3D" id="3.90.50.10">
    <property type="entry name" value="Photosynthetic Reaction Center, subunit H, domain 2"/>
    <property type="match status" value="1"/>
</dbReference>
<name>A0ABZ0ZUR0_9ACTN</name>
<dbReference type="InterPro" id="IPR011033">
    <property type="entry name" value="PRC_barrel-like_sf"/>
</dbReference>
<evidence type="ECO:0000313" key="2">
    <source>
        <dbReference type="Proteomes" id="UP001327225"/>
    </source>
</evidence>
<gene>
    <name evidence="1" type="ORF">SHK19_07355</name>
</gene>
<sequence>MRNLWDYLTNVWDYRELTWTLDRDLLDYDVEATDGRVGTVVRAASGAIGAYIVVDKSEVFAQARIIPAGAVTSLDHERRRVDVSLTTRQVREAPEHDFGELDPDARAAYSDYYDNVLP</sequence>
<keyword evidence="2" id="KW-1185">Reference proteome</keyword>
<protein>
    <recommendedName>
        <fullName evidence="3">PRC-barrel domain containing protein</fullName>
    </recommendedName>
</protein>
<dbReference type="EMBL" id="CP141059">
    <property type="protein sequence ID" value="WQQ28040.1"/>
    <property type="molecule type" value="Genomic_DNA"/>
</dbReference>